<reference evidence="2 3" key="1">
    <citation type="submission" date="2023-04" db="EMBL/GenBank/DDBJ databases">
        <title>A long-awaited taxogenomic arrangement of the family Halomonadaceae.</title>
        <authorList>
            <person name="De La Haba R."/>
            <person name="Chuvochina M."/>
            <person name="Wittouck S."/>
            <person name="Arahal D.R."/>
            <person name="Sanchez-Porro C."/>
            <person name="Hugenholtz P."/>
            <person name="Ventosa A."/>
        </authorList>
    </citation>
    <scope>NUCLEOTIDE SEQUENCE [LARGE SCALE GENOMIC DNA]</scope>
    <source>
        <strain evidence="2 3">DSM 17332</strain>
    </source>
</reference>
<dbReference type="Proteomes" id="UP001252270">
    <property type="component" value="Unassembled WGS sequence"/>
</dbReference>
<accession>A0ABU1GK93</accession>
<evidence type="ECO:0000313" key="3">
    <source>
        <dbReference type="Proteomes" id="UP001252270"/>
    </source>
</evidence>
<name>A0ABU1GK93_9GAMM</name>
<proteinExistence type="predicted"/>
<organism evidence="2 3">
    <name type="scientific">Halomonas mongoliensis</name>
    <dbReference type="NCBI Taxonomy" id="321265"/>
    <lineage>
        <taxon>Bacteria</taxon>
        <taxon>Pseudomonadati</taxon>
        <taxon>Pseudomonadota</taxon>
        <taxon>Gammaproteobacteria</taxon>
        <taxon>Oceanospirillales</taxon>
        <taxon>Halomonadaceae</taxon>
        <taxon>Halomonas</taxon>
    </lineage>
</organism>
<comment type="caution">
    <text evidence="2">The sequence shown here is derived from an EMBL/GenBank/DDBJ whole genome shotgun (WGS) entry which is preliminary data.</text>
</comment>
<gene>
    <name evidence="2" type="ORF">QC820_06315</name>
</gene>
<evidence type="ECO:0000256" key="1">
    <source>
        <dbReference type="SAM" id="MobiDB-lite"/>
    </source>
</evidence>
<feature type="region of interest" description="Disordered" evidence="1">
    <location>
        <begin position="49"/>
        <end position="69"/>
    </location>
</feature>
<dbReference type="EMBL" id="JARWAL010000004">
    <property type="protein sequence ID" value="MDR5892426.1"/>
    <property type="molecule type" value="Genomic_DNA"/>
</dbReference>
<dbReference type="RefSeq" id="WP_309636218.1">
    <property type="nucleotide sequence ID" value="NZ_JARWAL010000004.1"/>
</dbReference>
<evidence type="ECO:0000313" key="2">
    <source>
        <dbReference type="EMBL" id="MDR5892426.1"/>
    </source>
</evidence>
<sequence length="69" mass="7584">MERGLTGHYVESICQAFIPDLLPPRPALALDGKLQGRINQAMLERIKAEKAKQKPAVTRRGGRKATVTS</sequence>
<protein>
    <submittedName>
        <fullName evidence="2">Uncharacterized protein</fullName>
    </submittedName>
</protein>
<keyword evidence="3" id="KW-1185">Reference proteome</keyword>